<dbReference type="OrthoDB" id="118248at2"/>
<organism evidence="1 2">
    <name type="scientific">Terriglobus albidus</name>
    <dbReference type="NCBI Taxonomy" id="1592106"/>
    <lineage>
        <taxon>Bacteria</taxon>
        <taxon>Pseudomonadati</taxon>
        <taxon>Acidobacteriota</taxon>
        <taxon>Terriglobia</taxon>
        <taxon>Terriglobales</taxon>
        <taxon>Acidobacteriaceae</taxon>
        <taxon>Terriglobus</taxon>
    </lineage>
</organism>
<protein>
    <submittedName>
        <fullName evidence="1">Uncharacterized protein</fullName>
    </submittedName>
</protein>
<dbReference type="AlphaFoldDB" id="A0A5B9EA54"/>
<accession>A0A5B9EA54</accession>
<dbReference type="KEGG" id="talb:FTW19_11375"/>
<sequence>MTRYELLTLLVGKAHANGFPFRKWYISRLGLPWTSGEDAIATLCEQRRYYALLFSHEFAHAFWKPGEPITFQVPSQSFQRRMADGTIGTVIRKPYTRRSARTDAWKYHLREMASAEEPLRYMRRYLHIEEEFDEA</sequence>
<keyword evidence="2" id="KW-1185">Reference proteome</keyword>
<reference evidence="1 2" key="1">
    <citation type="submission" date="2019-08" db="EMBL/GenBank/DDBJ databases">
        <title>Complete genome sequence of Terriglobus albidus strain ORNL.</title>
        <authorList>
            <person name="Podar M."/>
        </authorList>
    </citation>
    <scope>NUCLEOTIDE SEQUENCE [LARGE SCALE GENOMIC DNA]</scope>
    <source>
        <strain evidence="1 2">ORNL</strain>
    </source>
</reference>
<name>A0A5B9EA54_9BACT</name>
<proteinExistence type="predicted"/>
<dbReference type="Proteomes" id="UP000321820">
    <property type="component" value="Chromosome"/>
</dbReference>
<evidence type="ECO:0000313" key="1">
    <source>
        <dbReference type="EMBL" id="QEE28544.1"/>
    </source>
</evidence>
<dbReference type="RefSeq" id="WP_147647734.1">
    <property type="nucleotide sequence ID" value="NZ_CP042806.1"/>
</dbReference>
<evidence type="ECO:0000313" key="2">
    <source>
        <dbReference type="Proteomes" id="UP000321820"/>
    </source>
</evidence>
<dbReference type="EMBL" id="CP042806">
    <property type="protein sequence ID" value="QEE28544.1"/>
    <property type="molecule type" value="Genomic_DNA"/>
</dbReference>
<gene>
    <name evidence="1" type="ORF">FTW19_11375</name>
</gene>